<comment type="subcellular location">
    <subcellularLocation>
        <location evidence="1">Secreted</location>
    </subcellularLocation>
</comment>
<dbReference type="SUPFAM" id="SSF52266">
    <property type="entry name" value="SGNH hydrolase"/>
    <property type="match status" value="1"/>
</dbReference>
<dbReference type="Pfam" id="PF00657">
    <property type="entry name" value="Lipase_GDSL"/>
    <property type="match status" value="2"/>
</dbReference>
<dbReference type="PANTHER" id="PTHR45650">
    <property type="entry name" value="GDSL-LIKE LIPASE/ACYLHYDROLASE-RELATED"/>
    <property type="match status" value="1"/>
</dbReference>
<organism evidence="9">
    <name type="scientific">Fagus sylvatica</name>
    <name type="common">Beechnut</name>
    <dbReference type="NCBI Taxonomy" id="28930"/>
    <lineage>
        <taxon>Eukaryota</taxon>
        <taxon>Viridiplantae</taxon>
        <taxon>Streptophyta</taxon>
        <taxon>Embryophyta</taxon>
        <taxon>Tracheophyta</taxon>
        <taxon>Spermatophyta</taxon>
        <taxon>Magnoliopsida</taxon>
        <taxon>eudicotyledons</taxon>
        <taxon>Gunneridae</taxon>
        <taxon>Pentapetalae</taxon>
        <taxon>rosids</taxon>
        <taxon>fabids</taxon>
        <taxon>Fagales</taxon>
        <taxon>Fagaceae</taxon>
        <taxon>Fagus</taxon>
    </lineage>
</organism>
<dbReference type="EMBL" id="OIVN01005401">
    <property type="protein sequence ID" value="SPD22282.1"/>
    <property type="molecule type" value="Genomic_DNA"/>
</dbReference>
<evidence type="ECO:0000313" key="9">
    <source>
        <dbReference type="EMBL" id="SPD22282.1"/>
    </source>
</evidence>
<keyword evidence="5" id="KW-0378">Hydrolase</keyword>
<comment type="similarity">
    <text evidence="2">Belongs to the 'GDSL' lipolytic enzyme family.</text>
</comment>
<keyword evidence="3" id="KW-0964">Secreted</keyword>
<evidence type="ECO:0000256" key="4">
    <source>
        <dbReference type="ARBA" id="ARBA00022729"/>
    </source>
</evidence>
<evidence type="ECO:0000256" key="8">
    <source>
        <dbReference type="SAM" id="SignalP"/>
    </source>
</evidence>
<evidence type="ECO:0000256" key="3">
    <source>
        <dbReference type="ARBA" id="ARBA00022525"/>
    </source>
</evidence>
<dbReference type="Gene3D" id="3.40.50.1110">
    <property type="entry name" value="SGNH hydrolase"/>
    <property type="match status" value="2"/>
</dbReference>
<accession>A0A2N9IC38</accession>
<evidence type="ECO:0000256" key="6">
    <source>
        <dbReference type="ARBA" id="ARBA00022963"/>
    </source>
</evidence>
<evidence type="ECO:0000256" key="7">
    <source>
        <dbReference type="ARBA" id="ARBA00023098"/>
    </source>
</evidence>
<dbReference type="AlphaFoldDB" id="A0A2N9IC38"/>
<sequence>MASQLKTLWMLLVVLLLVSNLQHCVHGNPQAPCLFFFGDSIVDDGNNNNLQTKAKANYRPYGIDFPKGPTGRFTNGRNLADFIAQYLGFENYIPPFATASGQEVLQGVNYASGSAGIRNESGKQMTLFKQGARKVVVFGLGQLGYIPYELATCGTNASCVNNINNAVQLFNDKLISLLSNINKNQIDAKFTYINITAIAISASTGSTITNVPCCEVSRTGQPGVQCIANGETCANRTQYAYWDGVHPTEVSYEFLAERAYNAQSPTYASPYDIKHLAQLQ</sequence>
<keyword evidence="6" id="KW-0442">Lipid degradation</keyword>
<dbReference type="GO" id="GO:0016788">
    <property type="term" value="F:hydrolase activity, acting on ester bonds"/>
    <property type="evidence" value="ECO:0007669"/>
    <property type="project" value="InterPro"/>
</dbReference>
<dbReference type="GO" id="GO:0016042">
    <property type="term" value="P:lipid catabolic process"/>
    <property type="evidence" value="ECO:0007669"/>
    <property type="project" value="UniProtKB-KW"/>
</dbReference>
<feature type="signal peptide" evidence="8">
    <location>
        <begin position="1"/>
        <end position="27"/>
    </location>
</feature>
<keyword evidence="7" id="KW-0443">Lipid metabolism</keyword>
<evidence type="ECO:0000256" key="1">
    <source>
        <dbReference type="ARBA" id="ARBA00004613"/>
    </source>
</evidence>
<name>A0A2N9IC38_FAGSY</name>
<gene>
    <name evidence="9" type="ORF">FSB_LOCUS50164</name>
</gene>
<protein>
    <recommendedName>
        <fullName evidence="10">SGNH hydrolase-type esterase domain-containing protein</fullName>
    </recommendedName>
</protein>
<keyword evidence="4 8" id="KW-0732">Signal</keyword>
<dbReference type="InterPro" id="IPR036514">
    <property type="entry name" value="SGNH_hydro_sf"/>
</dbReference>
<reference evidence="9" key="1">
    <citation type="submission" date="2018-02" db="EMBL/GenBank/DDBJ databases">
        <authorList>
            <person name="Cohen D.B."/>
            <person name="Kent A.D."/>
        </authorList>
    </citation>
    <scope>NUCLEOTIDE SEQUENCE</scope>
</reference>
<evidence type="ECO:0000256" key="2">
    <source>
        <dbReference type="ARBA" id="ARBA00008668"/>
    </source>
</evidence>
<proteinExistence type="inferred from homology"/>
<dbReference type="GO" id="GO:0005576">
    <property type="term" value="C:extracellular region"/>
    <property type="evidence" value="ECO:0007669"/>
    <property type="project" value="UniProtKB-SubCell"/>
</dbReference>
<dbReference type="InterPro" id="IPR001087">
    <property type="entry name" value="GDSL"/>
</dbReference>
<evidence type="ECO:0000256" key="5">
    <source>
        <dbReference type="ARBA" id="ARBA00022801"/>
    </source>
</evidence>
<dbReference type="InterPro" id="IPR051238">
    <property type="entry name" value="GDSL_esterase/lipase"/>
</dbReference>
<dbReference type="PANTHER" id="PTHR45650:SF84">
    <property type="entry name" value="SGNH HYDROLASE-TYPE ESTERASE DOMAIN-CONTAINING PROTEIN"/>
    <property type="match status" value="1"/>
</dbReference>
<evidence type="ECO:0008006" key="10">
    <source>
        <dbReference type="Google" id="ProtNLM"/>
    </source>
</evidence>
<feature type="chain" id="PRO_5014841514" description="SGNH hydrolase-type esterase domain-containing protein" evidence="8">
    <location>
        <begin position="28"/>
        <end position="280"/>
    </location>
</feature>